<dbReference type="EMBL" id="RCHU01000113">
    <property type="protein sequence ID" value="TKS14345.1"/>
    <property type="molecule type" value="Genomic_DNA"/>
</dbReference>
<evidence type="ECO:0000313" key="1">
    <source>
        <dbReference type="EMBL" id="TKS14345.1"/>
    </source>
</evidence>
<protein>
    <submittedName>
        <fullName evidence="1">Uncharacterized protein</fullName>
    </submittedName>
</protein>
<dbReference type="AlphaFoldDB" id="A0A4U5QZ27"/>
<accession>A0A4U5QZ27</accession>
<name>A0A4U5QZ27_POPAL</name>
<sequence>MQTIQALTETLPSEEIGSYRDEILVTEASSSGSDTKKHICCITSVPEVPDYAQNARKHFNSKDFPQKETLVTESDHDDTEVMEASSVVAQNQRAISPPLNQSTKKFLIM</sequence>
<reference evidence="1" key="1">
    <citation type="submission" date="2018-10" db="EMBL/GenBank/DDBJ databases">
        <title>Population genomic analysis revealed the cold adaptation of white poplar.</title>
        <authorList>
            <person name="Liu Y.-J."/>
        </authorList>
    </citation>
    <scope>NUCLEOTIDE SEQUENCE [LARGE SCALE GENOMIC DNA]</scope>
    <source>
        <strain evidence="1">PAL-ZL1</strain>
    </source>
</reference>
<proteinExistence type="predicted"/>
<gene>
    <name evidence="1" type="ORF">D5086_0000044190</name>
</gene>
<comment type="caution">
    <text evidence="1">The sequence shown here is derived from an EMBL/GenBank/DDBJ whole genome shotgun (WGS) entry which is preliminary data.</text>
</comment>
<organism evidence="1">
    <name type="scientific">Populus alba</name>
    <name type="common">White poplar</name>
    <dbReference type="NCBI Taxonomy" id="43335"/>
    <lineage>
        <taxon>Eukaryota</taxon>
        <taxon>Viridiplantae</taxon>
        <taxon>Streptophyta</taxon>
        <taxon>Embryophyta</taxon>
        <taxon>Tracheophyta</taxon>
        <taxon>Spermatophyta</taxon>
        <taxon>Magnoliopsida</taxon>
        <taxon>eudicotyledons</taxon>
        <taxon>Gunneridae</taxon>
        <taxon>Pentapetalae</taxon>
        <taxon>rosids</taxon>
        <taxon>fabids</taxon>
        <taxon>Malpighiales</taxon>
        <taxon>Salicaceae</taxon>
        <taxon>Saliceae</taxon>
        <taxon>Populus</taxon>
    </lineage>
</organism>